<evidence type="ECO:0000256" key="7">
    <source>
        <dbReference type="SAM" id="MobiDB-lite"/>
    </source>
</evidence>
<comment type="similarity">
    <text evidence="2">Belongs to the EamA transporter family.</text>
</comment>
<sequence length="318" mass="32441">MRLFSSIPSATLPSSGEQSQGSPVGASTLVLAGALCLSFSAVLVKLAGVDAATTAVARCAIAVVVLAPLAMRERSAQGALSRSGTLWSIAAGAALGIDYAAWTASIYHVGAGISTVLINVQVVVLPALALLVNGERPSRRFVITLPLMLFGISLVGGLWNESLRGPDTFLGVLLGILAGCGYGVYLFITRRGTKEDPGLFVQPLTWATASATVAAVAVSPISGGIQVTGISARSWALLAILAVIGQVFAWLFIHHGSARLPTTTTGGLLLIQPVLALGLSAAVLSEHPTGLQILGAVVVVAGVAIANDLVLRNRIEAP</sequence>
<accession>A0ABV8TS68</accession>
<dbReference type="PANTHER" id="PTHR42920">
    <property type="entry name" value="OS03G0707200 PROTEIN-RELATED"/>
    <property type="match status" value="1"/>
</dbReference>
<protein>
    <submittedName>
        <fullName evidence="10">DMT family transporter</fullName>
    </submittedName>
</protein>
<comment type="subcellular location">
    <subcellularLocation>
        <location evidence="1">Cell membrane</location>
        <topology evidence="1">Multi-pass membrane protein</topology>
    </subcellularLocation>
</comment>
<feature type="domain" description="EamA" evidence="9">
    <location>
        <begin position="28"/>
        <end position="155"/>
    </location>
</feature>
<feature type="transmembrane region" description="Helical" evidence="8">
    <location>
        <begin position="84"/>
        <end position="102"/>
    </location>
</feature>
<proteinExistence type="inferred from homology"/>
<keyword evidence="3" id="KW-1003">Cell membrane</keyword>
<dbReference type="InterPro" id="IPR000620">
    <property type="entry name" value="EamA_dom"/>
</dbReference>
<dbReference type="SUPFAM" id="SSF103481">
    <property type="entry name" value="Multidrug resistance efflux transporter EmrE"/>
    <property type="match status" value="2"/>
</dbReference>
<dbReference type="InterPro" id="IPR051258">
    <property type="entry name" value="Diverse_Substrate_Transporter"/>
</dbReference>
<dbReference type="Proteomes" id="UP001595823">
    <property type="component" value="Unassembled WGS sequence"/>
</dbReference>
<evidence type="ECO:0000256" key="6">
    <source>
        <dbReference type="ARBA" id="ARBA00023136"/>
    </source>
</evidence>
<evidence type="ECO:0000313" key="10">
    <source>
        <dbReference type="EMBL" id="MFC4333585.1"/>
    </source>
</evidence>
<feature type="region of interest" description="Disordered" evidence="7">
    <location>
        <begin position="1"/>
        <end position="22"/>
    </location>
</feature>
<feature type="transmembrane region" description="Helical" evidence="8">
    <location>
        <begin position="171"/>
        <end position="188"/>
    </location>
</feature>
<feature type="transmembrane region" description="Helical" evidence="8">
    <location>
        <begin position="290"/>
        <end position="311"/>
    </location>
</feature>
<evidence type="ECO:0000256" key="5">
    <source>
        <dbReference type="ARBA" id="ARBA00022989"/>
    </source>
</evidence>
<keyword evidence="6 8" id="KW-0472">Membrane</keyword>
<organism evidence="10 11">
    <name type="scientific">Salininema proteolyticum</name>
    <dbReference type="NCBI Taxonomy" id="1607685"/>
    <lineage>
        <taxon>Bacteria</taxon>
        <taxon>Bacillati</taxon>
        <taxon>Actinomycetota</taxon>
        <taxon>Actinomycetes</taxon>
        <taxon>Glycomycetales</taxon>
        <taxon>Glycomycetaceae</taxon>
        <taxon>Salininema</taxon>
    </lineage>
</organism>
<dbReference type="RefSeq" id="WP_380617326.1">
    <property type="nucleotide sequence ID" value="NZ_JBHSDK010000001.1"/>
</dbReference>
<dbReference type="EMBL" id="JBHSDK010000001">
    <property type="protein sequence ID" value="MFC4333585.1"/>
    <property type="molecule type" value="Genomic_DNA"/>
</dbReference>
<evidence type="ECO:0000256" key="4">
    <source>
        <dbReference type="ARBA" id="ARBA00022692"/>
    </source>
</evidence>
<feature type="transmembrane region" description="Helical" evidence="8">
    <location>
        <begin position="265"/>
        <end position="284"/>
    </location>
</feature>
<dbReference type="PANTHER" id="PTHR42920:SF11">
    <property type="entry name" value="INNER MEMBRANE PROTEIN YTFF"/>
    <property type="match status" value="1"/>
</dbReference>
<evidence type="ECO:0000256" key="1">
    <source>
        <dbReference type="ARBA" id="ARBA00004651"/>
    </source>
</evidence>
<dbReference type="Pfam" id="PF00892">
    <property type="entry name" value="EamA"/>
    <property type="match status" value="2"/>
</dbReference>
<name>A0ABV8TS68_9ACTN</name>
<keyword evidence="4 8" id="KW-0812">Transmembrane</keyword>
<evidence type="ECO:0000256" key="8">
    <source>
        <dbReference type="SAM" id="Phobius"/>
    </source>
</evidence>
<evidence type="ECO:0000313" key="11">
    <source>
        <dbReference type="Proteomes" id="UP001595823"/>
    </source>
</evidence>
<feature type="transmembrane region" description="Helical" evidence="8">
    <location>
        <begin position="55"/>
        <end position="72"/>
    </location>
</feature>
<evidence type="ECO:0000259" key="9">
    <source>
        <dbReference type="Pfam" id="PF00892"/>
    </source>
</evidence>
<keyword evidence="5 8" id="KW-1133">Transmembrane helix</keyword>
<feature type="transmembrane region" description="Helical" evidence="8">
    <location>
        <begin position="141"/>
        <end position="159"/>
    </location>
</feature>
<gene>
    <name evidence="10" type="ORF">ACFPET_00020</name>
</gene>
<keyword evidence="11" id="KW-1185">Reference proteome</keyword>
<feature type="transmembrane region" description="Helical" evidence="8">
    <location>
        <begin position="234"/>
        <end position="253"/>
    </location>
</feature>
<feature type="transmembrane region" description="Helical" evidence="8">
    <location>
        <begin position="108"/>
        <end position="132"/>
    </location>
</feature>
<evidence type="ECO:0000256" key="2">
    <source>
        <dbReference type="ARBA" id="ARBA00007362"/>
    </source>
</evidence>
<evidence type="ECO:0000256" key="3">
    <source>
        <dbReference type="ARBA" id="ARBA00022475"/>
    </source>
</evidence>
<feature type="transmembrane region" description="Helical" evidence="8">
    <location>
        <begin position="200"/>
        <end position="222"/>
    </location>
</feature>
<feature type="domain" description="EamA" evidence="9">
    <location>
        <begin position="170"/>
        <end position="306"/>
    </location>
</feature>
<feature type="transmembrane region" description="Helical" evidence="8">
    <location>
        <begin position="21"/>
        <end position="43"/>
    </location>
</feature>
<reference evidence="11" key="1">
    <citation type="journal article" date="2019" name="Int. J. Syst. Evol. Microbiol.">
        <title>The Global Catalogue of Microorganisms (GCM) 10K type strain sequencing project: providing services to taxonomists for standard genome sequencing and annotation.</title>
        <authorList>
            <consortium name="The Broad Institute Genomics Platform"/>
            <consortium name="The Broad Institute Genome Sequencing Center for Infectious Disease"/>
            <person name="Wu L."/>
            <person name="Ma J."/>
        </authorList>
    </citation>
    <scope>NUCLEOTIDE SEQUENCE [LARGE SCALE GENOMIC DNA]</scope>
    <source>
        <strain evidence="11">IBRC-M 10908</strain>
    </source>
</reference>
<dbReference type="InterPro" id="IPR037185">
    <property type="entry name" value="EmrE-like"/>
</dbReference>
<comment type="caution">
    <text evidence="10">The sequence shown here is derived from an EMBL/GenBank/DDBJ whole genome shotgun (WGS) entry which is preliminary data.</text>
</comment>